<reference evidence="3 4" key="1">
    <citation type="submission" date="2018-04" db="EMBL/GenBank/DDBJ databases">
        <title>Genomic Encyclopedia of Archaeal and Bacterial Type Strains, Phase II (KMG-II): from individual species to whole genera.</title>
        <authorList>
            <person name="Goeker M."/>
        </authorList>
    </citation>
    <scope>NUCLEOTIDE SEQUENCE [LARGE SCALE GENOMIC DNA]</scope>
    <source>
        <strain evidence="3 4">DSM 26809</strain>
    </source>
</reference>
<dbReference type="RefSeq" id="WP_107829069.1">
    <property type="nucleotide sequence ID" value="NZ_CP160205.1"/>
</dbReference>
<feature type="signal peptide" evidence="1">
    <location>
        <begin position="1"/>
        <end position="18"/>
    </location>
</feature>
<dbReference type="PANTHER" id="PTHR34406:SF1">
    <property type="entry name" value="PROTEIN YCEI"/>
    <property type="match status" value="1"/>
</dbReference>
<dbReference type="InterPro" id="IPR036761">
    <property type="entry name" value="TTHA0802/YceI-like_sf"/>
</dbReference>
<evidence type="ECO:0000256" key="1">
    <source>
        <dbReference type="SAM" id="SignalP"/>
    </source>
</evidence>
<dbReference type="PANTHER" id="PTHR34406">
    <property type="entry name" value="PROTEIN YCEI"/>
    <property type="match status" value="1"/>
</dbReference>
<name>A0A2T5J7W3_9SPHI</name>
<dbReference type="Gene3D" id="2.40.128.110">
    <property type="entry name" value="Lipid/polyisoprenoid-binding, YceI-like"/>
    <property type="match status" value="1"/>
</dbReference>
<dbReference type="AlphaFoldDB" id="A0A2T5J7W3"/>
<feature type="chain" id="PRO_5015425976" evidence="1">
    <location>
        <begin position="19"/>
        <end position="177"/>
    </location>
</feature>
<dbReference type="Proteomes" id="UP000244168">
    <property type="component" value="Unassembled WGS sequence"/>
</dbReference>
<organism evidence="3 4">
    <name type="scientific">Mucilaginibacter yixingensis</name>
    <dbReference type="NCBI Taxonomy" id="1295612"/>
    <lineage>
        <taxon>Bacteria</taxon>
        <taxon>Pseudomonadati</taxon>
        <taxon>Bacteroidota</taxon>
        <taxon>Sphingobacteriia</taxon>
        <taxon>Sphingobacteriales</taxon>
        <taxon>Sphingobacteriaceae</taxon>
        <taxon>Mucilaginibacter</taxon>
    </lineage>
</organism>
<protein>
    <submittedName>
        <fullName evidence="3">Polyisoprenoid-binding protein YceI</fullName>
    </submittedName>
</protein>
<evidence type="ECO:0000259" key="2">
    <source>
        <dbReference type="SMART" id="SM00867"/>
    </source>
</evidence>
<dbReference type="SUPFAM" id="SSF101874">
    <property type="entry name" value="YceI-like"/>
    <property type="match status" value="1"/>
</dbReference>
<keyword evidence="1" id="KW-0732">Signal</keyword>
<accession>A0A2T5J7W3</accession>
<dbReference type="Pfam" id="PF04264">
    <property type="entry name" value="YceI"/>
    <property type="match status" value="1"/>
</dbReference>
<dbReference type="InterPro" id="IPR007372">
    <property type="entry name" value="Lipid/polyisoprenoid-bd_YceI"/>
</dbReference>
<dbReference type="SMART" id="SM00867">
    <property type="entry name" value="YceI"/>
    <property type="match status" value="1"/>
</dbReference>
<dbReference type="OrthoDB" id="9811006at2"/>
<dbReference type="EMBL" id="QAOQ01000005">
    <property type="protein sequence ID" value="PTQ95558.1"/>
    <property type="molecule type" value="Genomic_DNA"/>
</dbReference>
<gene>
    <name evidence="3" type="ORF">C8P68_10563</name>
</gene>
<comment type="caution">
    <text evidence="3">The sequence shown here is derived from an EMBL/GenBank/DDBJ whole genome shotgun (WGS) entry which is preliminary data.</text>
</comment>
<proteinExistence type="predicted"/>
<keyword evidence="4" id="KW-1185">Reference proteome</keyword>
<evidence type="ECO:0000313" key="4">
    <source>
        <dbReference type="Proteomes" id="UP000244168"/>
    </source>
</evidence>
<sequence length="177" mass="19123">MKRLFFALILLLPAISMAQTKYNVTSSSVTYVVKNLGINTGGGFGGLQTASIVFDKQHLDASSIQATVDVKKLDSGIDSRDEHMKGADFFDVEHYPTITIKSVSFKQKGGNKFVGVFDLTLKATTKRIEIPFTLTDTGSNAVFQGSFKINRMDYGVGGSTLTLSNDVTIAVNIQAAK</sequence>
<evidence type="ECO:0000313" key="3">
    <source>
        <dbReference type="EMBL" id="PTQ95558.1"/>
    </source>
</evidence>
<feature type="domain" description="Lipid/polyisoprenoid-binding YceI-like" evidence="2">
    <location>
        <begin position="21"/>
        <end position="176"/>
    </location>
</feature>